<evidence type="ECO:0000259" key="2">
    <source>
        <dbReference type="Pfam" id="PF14371"/>
    </source>
</evidence>
<dbReference type="RefSeq" id="WP_211876021.1">
    <property type="nucleotide sequence ID" value="NZ_JAAEDH010000027.1"/>
</dbReference>
<sequence>MRLLATAILATLPFAAHAQQPTIFPTRDVAITYRATGPQGPMNITMAFSTASGLMRIDVPGGGPMGGGWMLFDHRAGSARMVMDQQRMVMTMDGTMVPGGGGFRPSPDARFTREGADRVAGLACTNWRIEDRGNRARACLTDDGVMLRAQPETQGAGTLEATEISYGPQDPARFTVPTGYQTMDMQQMMQGLQQRQGQRPPPR</sequence>
<protein>
    <submittedName>
        <fullName evidence="3">DUF4412 domain-containing protein</fullName>
    </submittedName>
</protein>
<evidence type="ECO:0000313" key="3">
    <source>
        <dbReference type="EMBL" id="MBR0657159.1"/>
    </source>
</evidence>
<gene>
    <name evidence="3" type="ORF">GXW79_18930</name>
</gene>
<keyword evidence="1" id="KW-0732">Signal</keyword>
<dbReference type="EMBL" id="JAAEDH010000027">
    <property type="protein sequence ID" value="MBR0657159.1"/>
    <property type="molecule type" value="Genomic_DNA"/>
</dbReference>
<name>A0AAF1K6B7_9PROT</name>
<feature type="signal peptide" evidence="1">
    <location>
        <begin position="1"/>
        <end position="18"/>
    </location>
</feature>
<organism evidence="3 4">
    <name type="scientific">Plastoroseomonas arctica</name>
    <dbReference type="NCBI Taxonomy" id="1509237"/>
    <lineage>
        <taxon>Bacteria</taxon>
        <taxon>Pseudomonadati</taxon>
        <taxon>Pseudomonadota</taxon>
        <taxon>Alphaproteobacteria</taxon>
        <taxon>Acetobacterales</taxon>
        <taxon>Acetobacteraceae</taxon>
        <taxon>Plastoroseomonas</taxon>
    </lineage>
</organism>
<proteinExistence type="predicted"/>
<feature type="domain" description="DUF4412" evidence="2">
    <location>
        <begin position="35"/>
        <end position="143"/>
    </location>
</feature>
<dbReference type="Proteomes" id="UP001196068">
    <property type="component" value="Unassembled WGS sequence"/>
</dbReference>
<feature type="chain" id="PRO_5041949382" evidence="1">
    <location>
        <begin position="19"/>
        <end position="203"/>
    </location>
</feature>
<evidence type="ECO:0000256" key="1">
    <source>
        <dbReference type="SAM" id="SignalP"/>
    </source>
</evidence>
<dbReference type="InterPro" id="IPR025524">
    <property type="entry name" value="DUF4412"/>
</dbReference>
<reference evidence="3" key="1">
    <citation type="submission" date="2020-01" db="EMBL/GenBank/DDBJ databases">
        <authorList>
            <person name="Rat A."/>
        </authorList>
    </citation>
    <scope>NUCLEOTIDE SEQUENCE</scope>
    <source>
        <strain evidence="3">LMG 28251</strain>
    </source>
</reference>
<dbReference type="Pfam" id="PF14371">
    <property type="entry name" value="DUF4412"/>
    <property type="match status" value="1"/>
</dbReference>
<accession>A0AAF1K6B7</accession>
<keyword evidence="4" id="KW-1185">Reference proteome</keyword>
<comment type="caution">
    <text evidence="3">The sequence shown here is derived from an EMBL/GenBank/DDBJ whole genome shotgun (WGS) entry which is preliminary data.</text>
</comment>
<reference evidence="3" key="2">
    <citation type="journal article" date="2021" name="Syst. Appl. Microbiol.">
        <title>Roseomonas hellenica sp. nov., isolated from roots of wild-growing Alkanna tinctoria.</title>
        <authorList>
            <person name="Rat A."/>
            <person name="Naranjo H.D."/>
            <person name="Lebbe L."/>
            <person name="Cnockaert M."/>
            <person name="Krigas N."/>
            <person name="Grigoriadou K."/>
            <person name="Maloupa E."/>
            <person name="Willems A."/>
        </authorList>
    </citation>
    <scope>NUCLEOTIDE SEQUENCE</scope>
    <source>
        <strain evidence="3">LMG 28251</strain>
    </source>
</reference>
<dbReference type="AlphaFoldDB" id="A0AAF1K6B7"/>
<evidence type="ECO:0000313" key="4">
    <source>
        <dbReference type="Proteomes" id="UP001196068"/>
    </source>
</evidence>